<evidence type="ECO:0000313" key="2">
    <source>
        <dbReference type="Proteomes" id="UP001610563"/>
    </source>
</evidence>
<dbReference type="InterPro" id="IPR050587">
    <property type="entry name" value="GNT1/Glycosyltrans_8"/>
</dbReference>
<dbReference type="Proteomes" id="UP001610563">
    <property type="component" value="Unassembled WGS sequence"/>
</dbReference>
<gene>
    <name evidence="1" type="ORF">BJX66DRAFT_329808</name>
</gene>
<proteinExistence type="predicted"/>
<protein>
    <submittedName>
        <fullName evidence="1">Nucleotide-diphospho-sugar transferase</fullName>
    </submittedName>
</protein>
<dbReference type="SUPFAM" id="SSF53448">
    <property type="entry name" value="Nucleotide-diphospho-sugar transferases"/>
    <property type="match status" value="1"/>
</dbReference>
<dbReference type="GO" id="GO:0016740">
    <property type="term" value="F:transferase activity"/>
    <property type="evidence" value="ECO:0007669"/>
    <property type="project" value="UniProtKB-KW"/>
</dbReference>
<reference evidence="1 2" key="1">
    <citation type="submission" date="2024-07" db="EMBL/GenBank/DDBJ databases">
        <title>Section-level genome sequencing and comparative genomics of Aspergillus sections Usti and Cavernicolus.</title>
        <authorList>
            <consortium name="Lawrence Berkeley National Laboratory"/>
            <person name="Nybo J.L."/>
            <person name="Vesth T.C."/>
            <person name="Theobald S."/>
            <person name="Frisvad J.C."/>
            <person name="Larsen T.O."/>
            <person name="Kjaerboelling I."/>
            <person name="Rothschild-Mancinelli K."/>
            <person name="Lyhne E.K."/>
            <person name="Kogle M.E."/>
            <person name="Barry K."/>
            <person name="Clum A."/>
            <person name="Na H."/>
            <person name="Ledsgaard L."/>
            <person name="Lin J."/>
            <person name="Lipzen A."/>
            <person name="Kuo A."/>
            <person name="Riley R."/>
            <person name="Mondo S."/>
            <person name="Labutti K."/>
            <person name="Haridas S."/>
            <person name="Pangalinan J."/>
            <person name="Salamov A.A."/>
            <person name="Simmons B.A."/>
            <person name="Magnuson J.K."/>
            <person name="Chen J."/>
            <person name="Drula E."/>
            <person name="Henrissat B."/>
            <person name="Wiebenga A."/>
            <person name="Lubbers R.J."/>
            <person name="Gomes A.C."/>
            <person name="Makela M.R."/>
            <person name="Stajich J."/>
            <person name="Grigoriev I.V."/>
            <person name="Mortensen U.H."/>
            <person name="De Vries R.P."/>
            <person name="Baker S.E."/>
            <person name="Andersen M.R."/>
        </authorList>
    </citation>
    <scope>NUCLEOTIDE SEQUENCE [LARGE SCALE GENOMIC DNA]</scope>
    <source>
        <strain evidence="1 2">CBS 209.92</strain>
    </source>
</reference>
<dbReference type="Gene3D" id="3.90.550.10">
    <property type="entry name" value="Spore Coat Polysaccharide Biosynthesis Protein SpsA, Chain A"/>
    <property type="match status" value="1"/>
</dbReference>
<keyword evidence="1" id="KW-0808">Transferase</keyword>
<accession>A0ABR4FN54</accession>
<sequence length="324" mass="37764">MLNAAVNFAYFRGSLSMQTVNWSRFAYAQYATNTDYLCNSVMIFEALHRLQSKAHRLLMYPSNYSIDELDPTRESWLLRRARDEYSVELVPIEVQRRDSGDSAWAESYTKLLIFNQTHYDRILGLDSDATILQHLDDLFLMPPSPVAMPRAYWLDQDKLFLTSLLLLVEPSKSEFDRIDYDMDILNRLYRDSALVLPHRPNALLTGEFRSKSHSRYLGNPVEDWDPAKILAEAKLVHFSDWPVPKPWIAADPEMIREHQPICDSNPTTGQDDCRSRDIWLELYRDFADRRKEVVNKTHKDSFGIGKSRLLTTATSWALGRYKYI</sequence>
<dbReference type="InterPro" id="IPR029044">
    <property type="entry name" value="Nucleotide-diphossugar_trans"/>
</dbReference>
<dbReference type="EMBL" id="JBFTWV010000171">
    <property type="protein sequence ID" value="KAL2784669.1"/>
    <property type="molecule type" value="Genomic_DNA"/>
</dbReference>
<name>A0ABR4FN54_9EURO</name>
<organism evidence="1 2">
    <name type="scientific">Aspergillus keveii</name>
    <dbReference type="NCBI Taxonomy" id="714993"/>
    <lineage>
        <taxon>Eukaryota</taxon>
        <taxon>Fungi</taxon>
        <taxon>Dikarya</taxon>
        <taxon>Ascomycota</taxon>
        <taxon>Pezizomycotina</taxon>
        <taxon>Eurotiomycetes</taxon>
        <taxon>Eurotiomycetidae</taxon>
        <taxon>Eurotiales</taxon>
        <taxon>Aspergillaceae</taxon>
        <taxon>Aspergillus</taxon>
        <taxon>Aspergillus subgen. Nidulantes</taxon>
    </lineage>
</organism>
<comment type="caution">
    <text evidence="1">The sequence shown here is derived from an EMBL/GenBank/DDBJ whole genome shotgun (WGS) entry which is preliminary data.</text>
</comment>
<evidence type="ECO:0000313" key="1">
    <source>
        <dbReference type="EMBL" id="KAL2784669.1"/>
    </source>
</evidence>
<keyword evidence="2" id="KW-1185">Reference proteome</keyword>
<dbReference type="PANTHER" id="PTHR11183">
    <property type="entry name" value="GLYCOGENIN SUBFAMILY MEMBER"/>
    <property type="match status" value="1"/>
</dbReference>